<evidence type="ECO:0000256" key="1">
    <source>
        <dbReference type="SAM" id="MobiDB-lite"/>
    </source>
</evidence>
<feature type="compositionally biased region" description="Polar residues" evidence="1">
    <location>
        <begin position="185"/>
        <end position="195"/>
    </location>
</feature>
<dbReference type="Gramene" id="TVU08504">
    <property type="protein sequence ID" value="TVU08504"/>
    <property type="gene ID" value="EJB05_41909"/>
</dbReference>
<feature type="region of interest" description="Disordered" evidence="1">
    <location>
        <begin position="170"/>
        <end position="205"/>
    </location>
</feature>
<protein>
    <submittedName>
        <fullName evidence="2">Uncharacterized protein</fullName>
    </submittedName>
</protein>
<keyword evidence="3" id="KW-1185">Reference proteome</keyword>
<evidence type="ECO:0000313" key="3">
    <source>
        <dbReference type="Proteomes" id="UP000324897"/>
    </source>
</evidence>
<dbReference type="AlphaFoldDB" id="A0A5J9TAY2"/>
<accession>A0A5J9TAY2</accession>
<gene>
    <name evidence="2" type="ORF">EJB05_41909</name>
</gene>
<proteinExistence type="predicted"/>
<dbReference type="EMBL" id="RWGY01000039">
    <property type="protein sequence ID" value="TVU08504.1"/>
    <property type="molecule type" value="Genomic_DNA"/>
</dbReference>
<feature type="non-terminal residue" evidence="2">
    <location>
        <position position="1"/>
    </location>
</feature>
<dbReference type="Proteomes" id="UP000324897">
    <property type="component" value="Chromosome 3"/>
</dbReference>
<comment type="caution">
    <text evidence="2">The sequence shown here is derived from an EMBL/GenBank/DDBJ whole genome shotgun (WGS) entry which is preliminary data.</text>
</comment>
<feature type="compositionally biased region" description="Pro residues" evidence="1">
    <location>
        <begin position="46"/>
        <end position="57"/>
    </location>
</feature>
<organism evidence="2 3">
    <name type="scientific">Eragrostis curvula</name>
    <name type="common">weeping love grass</name>
    <dbReference type="NCBI Taxonomy" id="38414"/>
    <lineage>
        <taxon>Eukaryota</taxon>
        <taxon>Viridiplantae</taxon>
        <taxon>Streptophyta</taxon>
        <taxon>Embryophyta</taxon>
        <taxon>Tracheophyta</taxon>
        <taxon>Spermatophyta</taxon>
        <taxon>Magnoliopsida</taxon>
        <taxon>Liliopsida</taxon>
        <taxon>Poales</taxon>
        <taxon>Poaceae</taxon>
        <taxon>PACMAD clade</taxon>
        <taxon>Chloridoideae</taxon>
        <taxon>Eragrostideae</taxon>
        <taxon>Eragrostidinae</taxon>
        <taxon>Eragrostis</taxon>
    </lineage>
</organism>
<evidence type="ECO:0000313" key="2">
    <source>
        <dbReference type="EMBL" id="TVU08504.1"/>
    </source>
</evidence>
<reference evidence="2 3" key="1">
    <citation type="journal article" date="2019" name="Sci. Rep.">
        <title>A high-quality genome of Eragrostis curvula grass provides insights into Poaceae evolution and supports new strategies to enhance forage quality.</title>
        <authorList>
            <person name="Carballo J."/>
            <person name="Santos B.A.C.M."/>
            <person name="Zappacosta D."/>
            <person name="Garbus I."/>
            <person name="Selva J.P."/>
            <person name="Gallo C.A."/>
            <person name="Diaz A."/>
            <person name="Albertini E."/>
            <person name="Caccamo M."/>
            <person name="Echenique V."/>
        </authorList>
    </citation>
    <scope>NUCLEOTIDE SEQUENCE [LARGE SCALE GENOMIC DNA]</scope>
    <source>
        <strain evidence="3">cv. Victoria</strain>
        <tissue evidence="2">Leaf</tissue>
    </source>
</reference>
<feature type="region of interest" description="Disordered" evidence="1">
    <location>
        <begin position="33"/>
        <end position="57"/>
    </location>
</feature>
<sequence>MLPAADQDDIASLWDSIGQFNDKLLVKQEDENSLMGDDGRQESAQNPPPRRMTIAAPPPTDRLTKVVVVPIHRRLAKGRVPPIAQVIRCWRHRGCRGPVAIASVPVRKSGAGVKLGTLKFIEKTVKKIAYGFAGEDAARRGFMCSGAAVAGSRSASIVATRTTILCPASQSAGAPAMKKKRPRPSSWNSLPSATLRSGLASAHRL</sequence>
<name>A0A5J9TAY2_9POAL</name>